<accession>A0A382P698</accession>
<reference evidence="2" key="1">
    <citation type="submission" date="2018-05" db="EMBL/GenBank/DDBJ databases">
        <authorList>
            <person name="Lanie J.A."/>
            <person name="Ng W.-L."/>
            <person name="Kazmierczak K.M."/>
            <person name="Andrzejewski T.M."/>
            <person name="Davidsen T.M."/>
            <person name="Wayne K.J."/>
            <person name="Tettelin H."/>
            <person name="Glass J.I."/>
            <person name="Rusch D."/>
            <person name="Podicherti R."/>
            <person name="Tsui H.-C.T."/>
            <person name="Winkler M.E."/>
        </authorList>
    </citation>
    <scope>NUCLEOTIDE SEQUENCE</scope>
</reference>
<feature type="non-terminal residue" evidence="2">
    <location>
        <position position="1"/>
    </location>
</feature>
<feature type="compositionally biased region" description="Low complexity" evidence="1">
    <location>
        <begin position="47"/>
        <end position="60"/>
    </location>
</feature>
<feature type="non-terminal residue" evidence="2">
    <location>
        <position position="88"/>
    </location>
</feature>
<protein>
    <submittedName>
        <fullName evidence="2">Uncharacterized protein</fullName>
    </submittedName>
</protein>
<organism evidence="2">
    <name type="scientific">marine metagenome</name>
    <dbReference type="NCBI Taxonomy" id="408172"/>
    <lineage>
        <taxon>unclassified sequences</taxon>
        <taxon>metagenomes</taxon>
        <taxon>ecological metagenomes</taxon>
    </lineage>
</organism>
<feature type="region of interest" description="Disordered" evidence="1">
    <location>
        <begin position="1"/>
        <end position="88"/>
    </location>
</feature>
<dbReference type="AlphaFoldDB" id="A0A382P698"/>
<evidence type="ECO:0000256" key="1">
    <source>
        <dbReference type="SAM" id="MobiDB-lite"/>
    </source>
</evidence>
<name>A0A382P698_9ZZZZ</name>
<sequence>GRSQAGFTPWRRSQKTATNTRWQLRISERCLETTTPRRLPSTWPKPTKTSSRTRLTRTASYQPSSPPRPTRPSMAASALNGARANTDY</sequence>
<evidence type="ECO:0000313" key="2">
    <source>
        <dbReference type="EMBL" id="SVC68913.1"/>
    </source>
</evidence>
<proteinExistence type="predicted"/>
<gene>
    <name evidence="2" type="ORF">METZ01_LOCUS321767</name>
</gene>
<dbReference type="EMBL" id="UINC01105175">
    <property type="protein sequence ID" value="SVC68913.1"/>
    <property type="molecule type" value="Genomic_DNA"/>
</dbReference>